<dbReference type="RefSeq" id="WP_218315126.1">
    <property type="nucleotide sequence ID" value="NZ_JAGSPB010000001.1"/>
</dbReference>
<dbReference type="Proteomes" id="UP000699975">
    <property type="component" value="Unassembled WGS sequence"/>
</dbReference>
<reference evidence="1 2" key="1">
    <citation type="submission" date="2021-04" db="EMBL/GenBank/DDBJ databases">
        <authorList>
            <person name="Pira H."/>
            <person name="Risdian C."/>
            <person name="Wink J."/>
        </authorList>
    </citation>
    <scope>NUCLEOTIDE SEQUENCE [LARGE SCALE GENOMIC DNA]</scope>
    <source>
        <strain evidence="1 2">WH131</strain>
    </source>
</reference>
<evidence type="ECO:0000313" key="1">
    <source>
        <dbReference type="EMBL" id="MBV7264564.1"/>
    </source>
</evidence>
<name>A0ABS6SIS4_9SPHN</name>
<dbReference type="Pfam" id="PF14022">
    <property type="entry name" value="DUF4238"/>
    <property type="match status" value="1"/>
</dbReference>
<gene>
    <name evidence="1" type="ORF">KCG45_00035</name>
</gene>
<comment type="caution">
    <text evidence="1">The sequence shown here is derived from an EMBL/GenBank/DDBJ whole genome shotgun (WGS) entry which is preliminary data.</text>
</comment>
<dbReference type="EMBL" id="JAGSPB010000001">
    <property type="protein sequence ID" value="MBV7264564.1"/>
    <property type="molecule type" value="Genomic_DNA"/>
</dbReference>
<sequence>MAAQHQHYVPKLLLRGFLSCDPKRAAKEQVHVLDLEAERSFPTAIDNIMGERRFNEFWVDDDVLATIEPWTSRIESHLAPIIERIRVEKTLERTPEEVANLAFLVAFQFVRTKGMRLMPERLDDQLRRHVKRMGFDLAKVDGLMNLDEEGLKKEHIRHQVQNLEKYAEIMAEKEFFLMTPPDGRSFYIGDHPVVLHNDEPRTVHTGHLGIGAAYIQIYLPLGSDVMLCAYDKAVLGKMMKASDEIRDKEVAGYALSKLMAGEISREQMKQAVDAARDLDPVAALIRAIRTGQPIAVGPEQVECYNSLQAFFAHRFVIDPDDSFTVARDMIGERNSVAQEEQAAERENLAAKYFPEADLSKMGKPTTERRGH</sequence>
<evidence type="ECO:0000313" key="2">
    <source>
        <dbReference type="Proteomes" id="UP000699975"/>
    </source>
</evidence>
<accession>A0ABS6SIS4</accession>
<keyword evidence="2" id="KW-1185">Reference proteome</keyword>
<dbReference type="InterPro" id="IPR025332">
    <property type="entry name" value="DUF4238"/>
</dbReference>
<organism evidence="1 2">
    <name type="scientific">Erythrobacter ani</name>
    <dbReference type="NCBI Taxonomy" id="2827235"/>
    <lineage>
        <taxon>Bacteria</taxon>
        <taxon>Pseudomonadati</taxon>
        <taxon>Pseudomonadota</taxon>
        <taxon>Alphaproteobacteria</taxon>
        <taxon>Sphingomonadales</taxon>
        <taxon>Erythrobacteraceae</taxon>
        <taxon>Erythrobacter/Porphyrobacter group</taxon>
        <taxon>Erythrobacter</taxon>
    </lineage>
</organism>
<protein>
    <submittedName>
        <fullName evidence="1">DUF4238 domain-containing protein</fullName>
    </submittedName>
</protein>
<proteinExistence type="predicted"/>